<name>A0ACB8T0A2_9AGAM</name>
<sequence length="704" mass="79845">MSYAMPGGDGFVDVTDILVEASIDMDPETMILTENFTLYDSMSALEIGDPRMDSGIALDEEQRPDFQPLAPLLPEELCYILDRLLACEMEWHSGFTLAQTVFTSLHVHQLDELDPDTMPPMQHDPSRPIELVTIVLRAAVTGFLKSCDLAWRELSKGRVQDTEDWQSEKTGVSLLEGLPVGTVLARLEDARVWIVGHTHQSMPWRDHLLDRILLRAHLIELFRLHPIEDGSRFQTVLSTTTAILQAIHNRPPIPSPNSSSPAVLAFDPYITRRLSSIMPLRVLELPPLETTWAALASLLRGLSEVGTLVGTPSLMTWKVVGDLRSTFPLDGQRIPFLRSLTQSCFFDGHRVLGKMTLDWLVDRFFLESIGVPYHILASAVKTRWPSSSSPPFRDIEQKIIRTLIPHIKSAWYNPPRRRRFLSRSLLEWHAMYDAAVTLVGSVNTDDVADSALVLAIPRAVLLWQLSIVREVVLSGFAMELYVPHERPFAYWYASQVMKEQLSVLEQLESVIPNDVVAREEIAFDRSFLAALEAMCFGMFVITLPEMSCSGYRLSLNFLRRYKWAFRPEYKIYSTPLVVAPDLDRFLSACADTLEDESISPSTLFSRAKARFLDLGNSQPGYGGLWHIDRQKFVRDLADVAGQLALVSPATLEDLPAFQPSNLEWDFTIYRWFPISSAFVGVLYMYQYFCQACTDEKSVYTKYYM</sequence>
<reference evidence="1" key="1">
    <citation type="submission" date="2021-03" db="EMBL/GenBank/DDBJ databases">
        <authorList>
            <consortium name="DOE Joint Genome Institute"/>
            <person name="Ahrendt S."/>
            <person name="Looney B.P."/>
            <person name="Miyauchi S."/>
            <person name="Morin E."/>
            <person name="Drula E."/>
            <person name="Courty P.E."/>
            <person name="Chicoki N."/>
            <person name="Fauchery L."/>
            <person name="Kohler A."/>
            <person name="Kuo A."/>
            <person name="Labutti K."/>
            <person name="Pangilinan J."/>
            <person name="Lipzen A."/>
            <person name="Riley R."/>
            <person name="Andreopoulos W."/>
            <person name="He G."/>
            <person name="Johnson J."/>
            <person name="Barry K.W."/>
            <person name="Grigoriev I.V."/>
            <person name="Nagy L."/>
            <person name="Hibbett D."/>
            <person name="Henrissat B."/>
            <person name="Matheny P.B."/>
            <person name="Labbe J."/>
            <person name="Martin F."/>
        </authorList>
    </citation>
    <scope>NUCLEOTIDE SEQUENCE</scope>
    <source>
        <strain evidence="1">HHB10654</strain>
    </source>
</reference>
<protein>
    <submittedName>
        <fullName evidence="1">Mak10-domain-containing protein</fullName>
    </submittedName>
</protein>
<organism evidence="1 2">
    <name type="scientific">Artomyces pyxidatus</name>
    <dbReference type="NCBI Taxonomy" id="48021"/>
    <lineage>
        <taxon>Eukaryota</taxon>
        <taxon>Fungi</taxon>
        <taxon>Dikarya</taxon>
        <taxon>Basidiomycota</taxon>
        <taxon>Agaricomycotina</taxon>
        <taxon>Agaricomycetes</taxon>
        <taxon>Russulales</taxon>
        <taxon>Auriscalpiaceae</taxon>
        <taxon>Artomyces</taxon>
    </lineage>
</organism>
<gene>
    <name evidence="1" type="ORF">BV25DRAFT_1916384</name>
</gene>
<dbReference type="Proteomes" id="UP000814140">
    <property type="component" value="Unassembled WGS sequence"/>
</dbReference>
<comment type="caution">
    <text evidence="1">The sequence shown here is derived from an EMBL/GenBank/DDBJ whole genome shotgun (WGS) entry which is preliminary data.</text>
</comment>
<dbReference type="EMBL" id="MU277209">
    <property type="protein sequence ID" value="KAI0062099.1"/>
    <property type="molecule type" value="Genomic_DNA"/>
</dbReference>
<evidence type="ECO:0000313" key="2">
    <source>
        <dbReference type="Proteomes" id="UP000814140"/>
    </source>
</evidence>
<reference evidence="1" key="2">
    <citation type="journal article" date="2022" name="New Phytol.">
        <title>Evolutionary transition to the ectomycorrhizal habit in the genomes of a hyperdiverse lineage of mushroom-forming fungi.</title>
        <authorList>
            <person name="Looney B."/>
            <person name="Miyauchi S."/>
            <person name="Morin E."/>
            <person name="Drula E."/>
            <person name="Courty P.E."/>
            <person name="Kohler A."/>
            <person name="Kuo A."/>
            <person name="LaButti K."/>
            <person name="Pangilinan J."/>
            <person name="Lipzen A."/>
            <person name="Riley R."/>
            <person name="Andreopoulos W."/>
            <person name="He G."/>
            <person name="Johnson J."/>
            <person name="Nolan M."/>
            <person name="Tritt A."/>
            <person name="Barry K.W."/>
            <person name="Grigoriev I.V."/>
            <person name="Nagy L.G."/>
            <person name="Hibbett D."/>
            <person name="Henrissat B."/>
            <person name="Matheny P.B."/>
            <person name="Labbe J."/>
            <person name="Martin F.M."/>
        </authorList>
    </citation>
    <scope>NUCLEOTIDE SEQUENCE</scope>
    <source>
        <strain evidence="1">HHB10654</strain>
    </source>
</reference>
<evidence type="ECO:0000313" key="1">
    <source>
        <dbReference type="EMBL" id="KAI0062099.1"/>
    </source>
</evidence>
<proteinExistence type="predicted"/>
<accession>A0ACB8T0A2</accession>
<keyword evidence="2" id="KW-1185">Reference proteome</keyword>